<evidence type="ECO:0000313" key="22">
    <source>
        <dbReference type="Proteomes" id="UP000002588"/>
    </source>
</evidence>
<dbReference type="NCBIfam" id="TIGR00229">
    <property type="entry name" value="sensory_box"/>
    <property type="match status" value="4"/>
</dbReference>
<dbReference type="SMART" id="SM00086">
    <property type="entry name" value="PAC"/>
    <property type="match status" value="4"/>
</dbReference>
<dbReference type="Pfam" id="PF00512">
    <property type="entry name" value="HisKA"/>
    <property type="match status" value="1"/>
</dbReference>
<keyword evidence="13" id="KW-1133">Transmembrane helix</keyword>
<dbReference type="PANTHER" id="PTHR43047">
    <property type="entry name" value="TWO-COMPONENT HISTIDINE PROTEIN KINASE"/>
    <property type="match status" value="1"/>
</dbReference>
<dbReference type="Gene3D" id="2.10.70.100">
    <property type="match status" value="1"/>
</dbReference>
<dbReference type="InterPro" id="IPR000700">
    <property type="entry name" value="PAS-assoc_C"/>
</dbReference>
<dbReference type="InterPro" id="IPR036890">
    <property type="entry name" value="HATPase_C_sf"/>
</dbReference>
<keyword evidence="10" id="KW-0547">Nucleotide-binding</keyword>
<dbReference type="GO" id="GO:0005886">
    <property type="term" value="C:plasma membrane"/>
    <property type="evidence" value="ECO:0007669"/>
    <property type="project" value="UniProtKB-SubCell"/>
</dbReference>
<dbReference type="PANTHER" id="PTHR43047:SF72">
    <property type="entry name" value="OSMOSENSING HISTIDINE PROTEIN KINASE SLN1"/>
    <property type="match status" value="1"/>
</dbReference>
<keyword evidence="5" id="KW-0997">Cell inner membrane</keyword>
<keyword evidence="15" id="KW-0472">Membrane</keyword>
<dbReference type="InterPro" id="IPR035965">
    <property type="entry name" value="PAS-like_dom_sf"/>
</dbReference>
<dbReference type="Pfam" id="PF08448">
    <property type="entry name" value="PAS_4"/>
    <property type="match status" value="1"/>
</dbReference>
<proteinExistence type="predicted"/>
<dbReference type="Pfam" id="PF13426">
    <property type="entry name" value="PAS_9"/>
    <property type="match status" value="1"/>
</dbReference>
<evidence type="ECO:0000256" key="16">
    <source>
        <dbReference type="PROSITE-ProRule" id="PRU00169"/>
    </source>
</evidence>
<evidence type="ECO:0000313" key="21">
    <source>
        <dbReference type="EMBL" id="CAL95067.1"/>
    </source>
</evidence>
<dbReference type="AlphaFoldDB" id="A1K8B2"/>
<evidence type="ECO:0000259" key="19">
    <source>
        <dbReference type="PROSITE" id="PS50112"/>
    </source>
</evidence>
<dbReference type="SUPFAM" id="SSF55785">
    <property type="entry name" value="PYP-like sensor domain (PAS domain)"/>
    <property type="match status" value="4"/>
</dbReference>
<evidence type="ECO:0000259" key="18">
    <source>
        <dbReference type="PROSITE" id="PS50110"/>
    </source>
</evidence>
<dbReference type="EMBL" id="AM406670">
    <property type="protein sequence ID" value="CAL95067.1"/>
    <property type="molecule type" value="Genomic_DNA"/>
</dbReference>
<dbReference type="CDD" id="cd00130">
    <property type="entry name" value="PAS"/>
    <property type="match status" value="4"/>
</dbReference>
<evidence type="ECO:0000256" key="1">
    <source>
        <dbReference type="ARBA" id="ARBA00000085"/>
    </source>
</evidence>
<dbReference type="Pfam" id="PF08447">
    <property type="entry name" value="PAS_3"/>
    <property type="match status" value="2"/>
</dbReference>
<evidence type="ECO:0000256" key="10">
    <source>
        <dbReference type="ARBA" id="ARBA00022741"/>
    </source>
</evidence>
<dbReference type="GO" id="GO:0000155">
    <property type="term" value="F:phosphorelay sensor kinase activity"/>
    <property type="evidence" value="ECO:0007669"/>
    <property type="project" value="InterPro"/>
</dbReference>
<dbReference type="SUPFAM" id="SSF55874">
    <property type="entry name" value="ATPase domain of HSP90 chaperone/DNA topoisomerase II/histidine kinase"/>
    <property type="match status" value="1"/>
</dbReference>
<dbReference type="EC" id="2.7.13.3" evidence="3"/>
<evidence type="ECO:0000256" key="12">
    <source>
        <dbReference type="ARBA" id="ARBA00022840"/>
    </source>
</evidence>
<evidence type="ECO:0000256" key="7">
    <source>
        <dbReference type="ARBA" id="ARBA00022679"/>
    </source>
</evidence>
<evidence type="ECO:0000256" key="2">
    <source>
        <dbReference type="ARBA" id="ARBA00004429"/>
    </source>
</evidence>
<gene>
    <name evidence="21" type="ordered locus">azo2450</name>
</gene>
<feature type="modified residue" description="4-aspartylphosphate" evidence="16">
    <location>
        <position position="836"/>
    </location>
</feature>
<feature type="domain" description="PAS" evidence="19">
    <location>
        <begin position="404"/>
        <end position="448"/>
    </location>
</feature>
<dbReference type="SMART" id="SM00388">
    <property type="entry name" value="HisKA"/>
    <property type="match status" value="1"/>
</dbReference>
<dbReference type="SMART" id="SM00091">
    <property type="entry name" value="PAS"/>
    <property type="match status" value="4"/>
</dbReference>
<dbReference type="SUPFAM" id="SSF52172">
    <property type="entry name" value="CheY-like"/>
    <property type="match status" value="1"/>
</dbReference>
<feature type="domain" description="PAC" evidence="20">
    <location>
        <begin position="354"/>
        <end position="407"/>
    </location>
</feature>
<feature type="domain" description="PAC" evidence="20">
    <location>
        <begin position="88"/>
        <end position="142"/>
    </location>
</feature>
<dbReference type="Gene3D" id="1.10.287.130">
    <property type="match status" value="1"/>
</dbReference>
<evidence type="ECO:0000256" key="9">
    <source>
        <dbReference type="ARBA" id="ARBA00022737"/>
    </source>
</evidence>
<evidence type="ECO:0000256" key="14">
    <source>
        <dbReference type="ARBA" id="ARBA00023012"/>
    </source>
</evidence>
<feature type="domain" description="Response regulatory" evidence="18">
    <location>
        <begin position="786"/>
        <end position="903"/>
    </location>
</feature>
<feature type="domain" description="Histidine kinase" evidence="17">
    <location>
        <begin position="547"/>
        <end position="762"/>
    </location>
</feature>
<dbReference type="InterPro" id="IPR004358">
    <property type="entry name" value="Sig_transdc_His_kin-like_C"/>
</dbReference>
<evidence type="ECO:0000256" key="3">
    <source>
        <dbReference type="ARBA" id="ARBA00012438"/>
    </source>
</evidence>
<dbReference type="PROSITE" id="PS50110">
    <property type="entry name" value="RESPONSE_REGULATORY"/>
    <property type="match status" value="1"/>
</dbReference>
<evidence type="ECO:0000256" key="4">
    <source>
        <dbReference type="ARBA" id="ARBA00022475"/>
    </source>
</evidence>
<comment type="catalytic activity">
    <reaction evidence="1">
        <text>ATP + protein L-histidine = ADP + protein N-phospho-L-histidine.</text>
        <dbReference type="EC" id="2.7.13.3"/>
    </reaction>
</comment>
<dbReference type="InterPro" id="IPR003594">
    <property type="entry name" value="HATPase_dom"/>
</dbReference>
<evidence type="ECO:0000256" key="8">
    <source>
        <dbReference type="ARBA" id="ARBA00022692"/>
    </source>
</evidence>
<dbReference type="PROSITE" id="PS50112">
    <property type="entry name" value="PAS"/>
    <property type="match status" value="3"/>
</dbReference>
<dbReference type="PROSITE" id="PS50109">
    <property type="entry name" value="HIS_KIN"/>
    <property type="match status" value="1"/>
</dbReference>
<keyword evidence="12" id="KW-0067">ATP-binding</keyword>
<feature type="domain" description="PAC" evidence="20">
    <location>
        <begin position="477"/>
        <end position="529"/>
    </location>
</feature>
<organism evidence="21 22">
    <name type="scientific">Azoarcus sp. (strain BH72)</name>
    <dbReference type="NCBI Taxonomy" id="418699"/>
    <lineage>
        <taxon>Bacteria</taxon>
        <taxon>Pseudomonadati</taxon>
        <taxon>Pseudomonadota</taxon>
        <taxon>Betaproteobacteria</taxon>
        <taxon>Rhodocyclales</taxon>
        <taxon>Zoogloeaceae</taxon>
        <taxon>Azoarcus</taxon>
    </lineage>
</organism>
<keyword evidence="11" id="KW-0418">Kinase</keyword>
<feature type="domain" description="PAS" evidence="19">
    <location>
        <begin position="168"/>
        <end position="215"/>
    </location>
</feature>
<feature type="domain" description="PAC" evidence="20">
    <location>
        <begin position="218"/>
        <end position="270"/>
    </location>
</feature>
<dbReference type="InterPro" id="IPR036097">
    <property type="entry name" value="HisK_dim/P_sf"/>
</dbReference>
<dbReference type="InterPro" id="IPR013655">
    <property type="entry name" value="PAS_fold_3"/>
</dbReference>
<evidence type="ECO:0000256" key="13">
    <source>
        <dbReference type="ARBA" id="ARBA00022989"/>
    </source>
</evidence>
<reference evidence="21 22" key="1">
    <citation type="journal article" date="2006" name="Nat. Biotechnol.">
        <title>Complete genome of the mutualistic, N2-fixing grass endophyte Azoarcus sp. strain BH72.</title>
        <authorList>
            <person name="Krause A."/>
            <person name="Ramakumar A."/>
            <person name="Bartels D."/>
            <person name="Battistoni F."/>
            <person name="Bekel T."/>
            <person name="Boch J."/>
            <person name="Boehm M."/>
            <person name="Friedrich F."/>
            <person name="Hurek T."/>
            <person name="Krause L."/>
            <person name="Linke B."/>
            <person name="McHardy A.C."/>
            <person name="Sarkar A."/>
            <person name="Schneiker S."/>
            <person name="Syed A.A."/>
            <person name="Thauer R."/>
            <person name="Vorhoelter F.-J."/>
            <person name="Weidner S."/>
            <person name="Puehler A."/>
            <person name="Reinhold-Hurek B."/>
            <person name="Kaiser O."/>
            <person name="Goesmann A."/>
        </authorList>
    </citation>
    <scope>NUCLEOTIDE SEQUENCE [LARGE SCALE GENOMIC DNA]</scope>
    <source>
        <strain evidence="21 22">BH72</strain>
    </source>
</reference>
<accession>A1K8B2</accession>
<feature type="domain" description="PAS" evidence="19">
    <location>
        <begin position="18"/>
        <end position="63"/>
    </location>
</feature>
<dbReference type="SUPFAM" id="SSF47384">
    <property type="entry name" value="Homodimeric domain of signal transducing histidine kinase"/>
    <property type="match status" value="1"/>
</dbReference>
<evidence type="ECO:0000259" key="20">
    <source>
        <dbReference type="PROSITE" id="PS50113"/>
    </source>
</evidence>
<evidence type="ECO:0000256" key="6">
    <source>
        <dbReference type="ARBA" id="ARBA00022553"/>
    </source>
</evidence>
<dbReference type="GO" id="GO:0005524">
    <property type="term" value="F:ATP binding"/>
    <property type="evidence" value="ECO:0007669"/>
    <property type="project" value="UniProtKB-KW"/>
</dbReference>
<keyword evidence="22" id="KW-1185">Reference proteome</keyword>
<dbReference type="InterPro" id="IPR013656">
    <property type="entry name" value="PAS_4"/>
</dbReference>
<dbReference type="InterPro" id="IPR003661">
    <property type="entry name" value="HisK_dim/P_dom"/>
</dbReference>
<evidence type="ECO:0000256" key="15">
    <source>
        <dbReference type="ARBA" id="ARBA00023136"/>
    </source>
</evidence>
<dbReference type="Gene3D" id="3.30.565.10">
    <property type="entry name" value="Histidine kinase-like ATPase, C-terminal domain"/>
    <property type="match status" value="1"/>
</dbReference>
<dbReference type="PROSITE" id="PS50113">
    <property type="entry name" value="PAC"/>
    <property type="match status" value="4"/>
</dbReference>
<keyword evidence="7 21" id="KW-0808">Transferase</keyword>
<dbReference type="Pfam" id="PF00072">
    <property type="entry name" value="Response_reg"/>
    <property type="match status" value="1"/>
</dbReference>
<dbReference type="CDD" id="cd16922">
    <property type="entry name" value="HATPase_EvgS-ArcB-TorS-like"/>
    <property type="match status" value="1"/>
</dbReference>
<comment type="subcellular location">
    <subcellularLocation>
        <location evidence="2">Cell inner membrane</location>
        <topology evidence="2">Multi-pass membrane protein</topology>
    </subcellularLocation>
</comment>
<evidence type="ECO:0000256" key="5">
    <source>
        <dbReference type="ARBA" id="ARBA00022519"/>
    </source>
</evidence>
<dbReference type="PRINTS" id="PR00344">
    <property type="entry name" value="BCTRLSENSOR"/>
</dbReference>
<dbReference type="GO" id="GO:0009927">
    <property type="term" value="F:histidine phosphotransfer kinase activity"/>
    <property type="evidence" value="ECO:0007669"/>
    <property type="project" value="TreeGrafter"/>
</dbReference>
<keyword evidence="14" id="KW-0902">Two-component regulatory system</keyword>
<dbReference type="FunFam" id="3.30.565.10:FF:000023">
    <property type="entry name" value="PAS domain-containing sensor histidine kinase"/>
    <property type="match status" value="1"/>
</dbReference>
<keyword evidence="9" id="KW-0677">Repeat</keyword>
<sequence length="916" mass="101203">MENEAIPLQSLQPDEIRSLARLAYVLDQHAIVSVTDAAGRIIDANPLFCEISGYSRDELLGRNHRMLKSTRHGAEFYAGIWATIAGGRTWHGEICNRRKDGSEYWVRSTIVPFPGPDGRPEQYISIRTDITAVKQQQQALLISEERLRRGQAAANIGTWDWNMVTGELFWSERIAPLFGLPEDLRETRYAAFLSAIHPDDREHVLAAVRATVDEDRPYEVEHRVVWPDGTVRWLLERGAVTRDAEGNAVHMLGVVQDIHERKIAELSLAESEQRLRETQARFSFAVEGAGDGVWDWDVASGRMMYSGHYEAMLGYAPGEIEPSVKAWMRSVHPADIASAQARMMDYLGGRLPTFSTEYRLHCKDGGYKWVLCRGTVVEREPDGRARRLIGIHSDISESKAAEERLALFRRVIDASSQCVGIADGTGRLLYQNRAHARLLGYEDDEIAGMPVARLLPLDDGGVLAAQIFGMVQDARGLVGQLPMRRKDGTVFTSFSNIGFVKDARGQTQYIFNIFTDFTEELARRNELAEAKDTAERANQAKSDFLSSMSHELRTPMNAVLGFAQLLECDDTLTADQRDNVAEILKAGGHLLTLINEVLDLARIEAGRIDLSLEPVALREAVDDCRQLIQPLAAARAIVLEMSLPDELVVRADRTRLKQVLLNLLSNAVKYNREGGRVSLAAQCREGRLRLSVSDTGAGIAPERMAALFEPFERLGAEASAIEGTGIGLTITRRLMELMGGEIGAESRVGEGSTFWIELFLDDPASGVLAPLGEVEPGAAPEVVERRILCVDDNPANLKLVAQLLGRRSHIRLTSAHTPELGLELARVHRPDLILLDINMPGMDGYQMLAELAADERLRHVPVIAVTANALPRDIERGRAAGFADYIVKPLVIDSFFAAIDRCLNRGVGQAGAAAQP</sequence>
<dbReference type="InterPro" id="IPR001789">
    <property type="entry name" value="Sig_transdc_resp-reg_receiver"/>
</dbReference>
<dbReference type="InterPro" id="IPR011006">
    <property type="entry name" value="CheY-like_superfamily"/>
</dbReference>
<evidence type="ECO:0000256" key="11">
    <source>
        <dbReference type="ARBA" id="ARBA00022777"/>
    </source>
</evidence>
<dbReference type="SMART" id="SM00448">
    <property type="entry name" value="REC"/>
    <property type="match status" value="1"/>
</dbReference>
<evidence type="ECO:0000259" key="17">
    <source>
        <dbReference type="PROSITE" id="PS50109"/>
    </source>
</evidence>
<dbReference type="InterPro" id="IPR005467">
    <property type="entry name" value="His_kinase_dom"/>
</dbReference>
<dbReference type="CDD" id="cd00082">
    <property type="entry name" value="HisKA"/>
    <property type="match status" value="1"/>
</dbReference>
<dbReference type="Gene3D" id="3.40.50.2300">
    <property type="match status" value="1"/>
</dbReference>
<keyword evidence="6 16" id="KW-0597">Phosphoprotein</keyword>
<dbReference type="Pfam" id="PF02518">
    <property type="entry name" value="HATPase_c"/>
    <property type="match status" value="1"/>
</dbReference>
<dbReference type="SMART" id="SM00387">
    <property type="entry name" value="HATPase_c"/>
    <property type="match status" value="1"/>
</dbReference>
<dbReference type="KEGG" id="azo:azo2450"/>
<keyword evidence="4" id="KW-1003">Cell membrane</keyword>
<dbReference type="STRING" id="62928.azo2450"/>
<dbReference type="InterPro" id="IPR000014">
    <property type="entry name" value="PAS"/>
</dbReference>
<dbReference type="InterPro" id="IPR001610">
    <property type="entry name" value="PAC"/>
</dbReference>
<dbReference type="Proteomes" id="UP000002588">
    <property type="component" value="Chromosome"/>
</dbReference>
<dbReference type="HOGENOM" id="CLU_000445_114_15_4"/>
<name>A1K8B2_AZOSB</name>
<dbReference type="Gene3D" id="3.30.450.20">
    <property type="entry name" value="PAS domain"/>
    <property type="match status" value="4"/>
</dbReference>
<protein>
    <recommendedName>
        <fullName evidence="3">histidine kinase</fullName>
        <ecNumber evidence="3">2.7.13.3</ecNumber>
    </recommendedName>
</protein>
<dbReference type="eggNOG" id="COG5002">
    <property type="taxonomic scope" value="Bacteria"/>
</dbReference>
<keyword evidence="8" id="KW-0812">Transmembrane</keyword>
<dbReference type="FunFam" id="2.10.70.100:FF:000001">
    <property type="entry name" value="Sensory transduction histidine kinase"/>
    <property type="match status" value="1"/>
</dbReference>